<proteinExistence type="predicted"/>
<protein>
    <recommendedName>
        <fullName evidence="1">N-acetyltransferase domain-containing protein</fullName>
    </recommendedName>
</protein>
<comment type="caution">
    <text evidence="2">The sequence shown here is derived from an EMBL/GenBank/DDBJ whole genome shotgun (WGS) entry which is preliminary data.</text>
</comment>
<dbReference type="SUPFAM" id="SSF55729">
    <property type="entry name" value="Acyl-CoA N-acyltransferases (Nat)"/>
    <property type="match status" value="1"/>
</dbReference>
<keyword evidence="3" id="KW-1185">Reference proteome</keyword>
<evidence type="ECO:0000259" key="1">
    <source>
        <dbReference type="PROSITE" id="PS51186"/>
    </source>
</evidence>
<reference evidence="2" key="1">
    <citation type="submission" date="2021-01" db="EMBL/GenBank/DDBJ databases">
        <title>Whole genome shotgun sequence of Virgisporangium aurantiacum NBRC 16421.</title>
        <authorList>
            <person name="Komaki H."/>
            <person name="Tamura T."/>
        </authorList>
    </citation>
    <scope>NUCLEOTIDE SEQUENCE</scope>
    <source>
        <strain evidence="2">NBRC 16421</strain>
    </source>
</reference>
<dbReference type="InterPro" id="IPR016181">
    <property type="entry name" value="Acyl_CoA_acyltransferase"/>
</dbReference>
<dbReference type="InterPro" id="IPR000182">
    <property type="entry name" value="GNAT_dom"/>
</dbReference>
<accession>A0A8J3ZF15</accession>
<dbReference type="Gene3D" id="3.40.630.30">
    <property type="match status" value="1"/>
</dbReference>
<sequence length="166" mass="18825">MLRAATDGDVEAVRRWRNHPDVRRHFIHTAEITPEEHWNWWTAVSVDPASTVLVYEADGVPAGAVIFRDHDPVARTAEWGFFLDVDGLRDRGALLTAWIGLERAAIRYGFDVLGLAVLGGRTLASNTAVLELHRRCGFREVPQRRYTTEIDGHAREVIWTELRSGR</sequence>
<dbReference type="RefSeq" id="WP_204008607.1">
    <property type="nucleotide sequence ID" value="NZ_BOPG01000082.1"/>
</dbReference>
<organism evidence="2 3">
    <name type="scientific">Virgisporangium aurantiacum</name>
    <dbReference type="NCBI Taxonomy" id="175570"/>
    <lineage>
        <taxon>Bacteria</taxon>
        <taxon>Bacillati</taxon>
        <taxon>Actinomycetota</taxon>
        <taxon>Actinomycetes</taxon>
        <taxon>Micromonosporales</taxon>
        <taxon>Micromonosporaceae</taxon>
        <taxon>Virgisporangium</taxon>
    </lineage>
</organism>
<feature type="domain" description="N-acetyltransferase" evidence="1">
    <location>
        <begin position="1"/>
        <end position="161"/>
    </location>
</feature>
<name>A0A8J3ZF15_9ACTN</name>
<evidence type="ECO:0000313" key="2">
    <source>
        <dbReference type="EMBL" id="GIJ62759.1"/>
    </source>
</evidence>
<evidence type="ECO:0000313" key="3">
    <source>
        <dbReference type="Proteomes" id="UP000612585"/>
    </source>
</evidence>
<dbReference type="Pfam" id="PF13302">
    <property type="entry name" value="Acetyltransf_3"/>
    <property type="match status" value="1"/>
</dbReference>
<dbReference type="GO" id="GO:0016747">
    <property type="term" value="F:acyltransferase activity, transferring groups other than amino-acyl groups"/>
    <property type="evidence" value="ECO:0007669"/>
    <property type="project" value="InterPro"/>
</dbReference>
<dbReference type="PROSITE" id="PS51186">
    <property type="entry name" value="GNAT"/>
    <property type="match status" value="1"/>
</dbReference>
<dbReference type="EMBL" id="BOPG01000082">
    <property type="protein sequence ID" value="GIJ62759.1"/>
    <property type="molecule type" value="Genomic_DNA"/>
</dbReference>
<gene>
    <name evidence="2" type="ORF">Vau01_102750</name>
</gene>
<dbReference type="AlphaFoldDB" id="A0A8J3ZF15"/>
<dbReference type="Proteomes" id="UP000612585">
    <property type="component" value="Unassembled WGS sequence"/>
</dbReference>